<dbReference type="InterPro" id="IPR003594">
    <property type="entry name" value="HATPase_dom"/>
</dbReference>
<gene>
    <name evidence="6" type="ORF">HZU75_04755</name>
</gene>
<keyword evidence="4" id="KW-0802">TPR repeat</keyword>
<dbReference type="AlphaFoldDB" id="A0A7D5V9P8"/>
<dbReference type="SUPFAM" id="SSF48452">
    <property type="entry name" value="TPR-like"/>
    <property type="match status" value="2"/>
</dbReference>
<evidence type="ECO:0000259" key="5">
    <source>
        <dbReference type="PROSITE" id="PS50109"/>
    </source>
</evidence>
<accession>A0A7D5V9P8</accession>
<name>A0A7D5V9P8_9NEIS</name>
<dbReference type="SUPFAM" id="SSF55781">
    <property type="entry name" value="GAF domain-like"/>
    <property type="match status" value="1"/>
</dbReference>
<dbReference type="PANTHER" id="PTHR43065">
    <property type="entry name" value="SENSOR HISTIDINE KINASE"/>
    <property type="match status" value="1"/>
</dbReference>
<dbReference type="PANTHER" id="PTHR43065:SF47">
    <property type="match status" value="1"/>
</dbReference>
<dbReference type="InterPro" id="IPR004358">
    <property type="entry name" value="Sig_transdc_His_kin-like_C"/>
</dbReference>
<dbReference type="InterPro" id="IPR005467">
    <property type="entry name" value="His_kinase_dom"/>
</dbReference>
<keyword evidence="3" id="KW-0597">Phosphoprotein</keyword>
<dbReference type="RefSeq" id="WP_180308027.1">
    <property type="nucleotide sequence ID" value="NZ_CP058952.1"/>
</dbReference>
<dbReference type="Gene3D" id="1.25.40.10">
    <property type="entry name" value="Tetratricopeptide repeat domain"/>
    <property type="match status" value="2"/>
</dbReference>
<feature type="repeat" description="TPR" evidence="4">
    <location>
        <begin position="86"/>
        <end position="119"/>
    </location>
</feature>
<dbReference type="PROSITE" id="PS50005">
    <property type="entry name" value="TPR"/>
    <property type="match status" value="1"/>
</dbReference>
<dbReference type="EMBL" id="CP058952">
    <property type="protein sequence ID" value="QLI80893.1"/>
    <property type="molecule type" value="Genomic_DNA"/>
</dbReference>
<evidence type="ECO:0000313" key="6">
    <source>
        <dbReference type="EMBL" id="QLI80893.1"/>
    </source>
</evidence>
<dbReference type="GO" id="GO:0000155">
    <property type="term" value="F:phosphorelay sensor kinase activity"/>
    <property type="evidence" value="ECO:0007669"/>
    <property type="project" value="InterPro"/>
</dbReference>
<evidence type="ECO:0000256" key="1">
    <source>
        <dbReference type="ARBA" id="ARBA00000085"/>
    </source>
</evidence>
<dbReference type="InterPro" id="IPR003661">
    <property type="entry name" value="HisK_dim/P_dom"/>
</dbReference>
<dbReference type="PROSITE" id="PS50109">
    <property type="entry name" value="HIS_KIN"/>
    <property type="match status" value="1"/>
</dbReference>
<dbReference type="Gene3D" id="1.10.287.130">
    <property type="match status" value="1"/>
</dbReference>
<dbReference type="InterPro" id="IPR011990">
    <property type="entry name" value="TPR-like_helical_dom_sf"/>
</dbReference>
<dbReference type="SUPFAM" id="SSF55874">
    <property type="entry name" value="ATPase domain of HSP90 chaperone/DNA topoisomerase II/histidine kinase"/>
    <property type="match status" value="1"/>
</dbReference>
<dbReference type="Gene3D" id="3.30.565.10">
    <property type="entry name" value="Histidine kinase-like ATPase, C-terminal domain"/>
    <property type="match status" value="1"/>
</dbReference>
<reference evidence="6 7" key="1">
    <citation type="journal article" date="2016" name="Int. J. Syst. Evol. Microbiol.">
        <title>Chitinibacter fontanus sp. nov., isolated from a spring.</title>
        <authorList>
            <person name="Sheu S.Y."/>
            <person name="Li Y.S."/>
            <person name="Young C.C."/>
            <person name="Chen W.M."/>
        </authorList>
    </citation>
    <scope>NUCLEOTIDE SEQUENCE [LARGE SCALE GENOMIC DNA]</scope>
    <source>
        <strain evidence="6 7">STM-7</strain>
    </source>
</reference>
<evidence type="ECO:0000256" key="3">
    <source>
        <dbReference type="ARBA" id="ARBA00022553"/>
    </source>
</evidence>
<dbReference type="SMART" id="SM00028">
    <property type="entry name" value="TPR"/>
    <property type="match status" value="5"/>
</dbReference>
<dbReference type="CDD" id="cd00082">
    <property type="entry name" value="HisKA"/>
    <property type="match status" value="1"/>
</dbReference>
<keyword evidence="6" id="KW-0808">Transferase</keyword>
<evidence type="ECO:0000256" key="2">
    <source>
        <dbReference type="ARBA" id="ARBA00012438"/>
    </source>
</evidence>
<dbReference type="InterPro" id="IPR029016">
    <property type="entry name" value="GAF-like_dom_sf"/>
</dbReference>
<sequence length="803" mass="90403">MPTEAQFAAQIAQIEQDWHLKPEKSRQLCVELIDQAREARLPYYQICAAELYGKIMDHEGKAFEARNVLYEAVQQAQALHNFILEARIYEQIARLHYTKGDYRTALQNWLTCIELAESDPKTWMLAKVGVGQIYDALNDSASAIVFHQAAAARINEIDDPYLDAKIQINLGVNLLKCHRNQEAKVALERALAICLARHYPDYAAESYFRLGEIAIDEAALESAQTLLQNGLALARQVGYQWGEANIYSAMAEIEAQQEHWQTALDFIHQGQKISAENNFSHILMRQHLAAAQYAEALFDMPQALAELKAGFEFQQQINNSTQPEQRAELEQKTGLRLSVGTMLINLANHQAIEHGKLTEFGPVITEAATQILDVQRVGLWVSTAQQDRLSCLSLYDQKLRQFISEEPIEYARAPVFMKSIGMHKSLIAHDAQHHPDAWDFSEQYLQSRGIPSILVFPVISTNQYCWLIFEHVGEQRNWVPDDIQHASQIADIAVRAMSNQERRLFQTEIHELNVRLIESNEALETRVKERTQALAQSNQELRLAMDKLVQSEKLAALGSLVAGIAHELNTPLGAALTCSTTLSASSQEINRQLQNNALKKSALEEFIANNLVANQLIERNIRRASDLVSHFKQVAVDTDSTRRRAFDLAEIVNEVLAMLHPQLKMTQHRVDNQIAAGWLFDSYPGPLEQVFSNFILNSVLHGFEDKPAGLMTLHAEPCDAQHVKIIYEDNGIGMNTEIQKRVFDPFFTTKLGKGGSGLGLYIAYNLVTGILGGELQLESEPGQFTRFTLKLPLIAPINLQVEE</sequence>
<dbReference type="PRINTS" id="PR00344">
    <property type="entry name" value="BCTRLSENSOR"/>
</dbReference>
<dbReference type="Pfam" id="PF02518">
    <property type="entry name" value="HATPase_c"/>
    <property type="match status" value="1"/>
</dbReference>
<evidence type="ECO:0000256" key="4">
    <source>
        <dbReference type="PROSITE-ProRule" id="PRU00339"/>
    </source>
</evidence>
<dbReference type="KEGG" id="cfon:HZU75_04755"/>
<dbReference type="SUPFAM" id="SSF47384">
    <property type="entry name" value="Homodimeric domain of signal transducing histidine kinase"/>
    <property type="match status" value="1"/>
</dbReference>
<dbReference type="Gene3D" id="3.30.450.40">
    <property type="match status" value="1"/>
</dbReference>
<dbReference type="SMART" id="SM00387">
    <property type="entry name" value="HATPase_c"/>
    <property type="match status" value="1"/>
</dbReference>
<evidence type="ECO:0000313" key="7">
    <source>
        <dbReference type="Proteomes" id="UP000510822"/>
    </source>
</evidence>
<dbReference type="Proteomes" id="UP000510822">
    <property type="component" value="Chromosome"/>
</dbReference>
<dbReference type="EC" id="2.7.13.3" evidence="2"/>
<dbReference type="Pfam" id="PF01590">
    <property type="entry name" value="GAF"/>
    <property type="match status" value="1"/>
</dbReference>
<dbReference type="InterPro" id="IPR036097">
    <property type="entry name" value="HisK_dim/P_sf"/>
</dbReference>
<keyword evidence="7" id="KW-1185">Reference proteome</keyword>
<comment type="catalytic activity">
    <reaction evidence="1">
        <text>ATP + protein L-histidine = ADP + protein N-phospho-L-histidine.</text>
        <dbReference type="EC" id="2.7.13.3"/>
    </reaction>
</comment>
<dbReference type="InterPro" id="IPR036890">
    <property type="entry name" value="HATPase_C_sf"/>
</dbReference>
<proteinExistence type="predicted"/>
<protein>
    <recommendedName>
        <fullName evidence="2">histidine kinase</fullName>
        <ecNumber evidence="2">2.7.13.3</ecNumber>
    </recommendedName>
</protein>
<organism evidence="6 7">
    <name type="scientific">Chitinibacter fontanus</name>
    <dbReference type="NCBI Taxonomy" id="1737446"/>
    <lineage>
        <taxon>Bacteria</taxon>
        <taxon>Pseudomonadati</taxon>
        <taxon>Pseudomonadota</taxon>
        <taxon>Betaproteobacteria</taxon>
        <taxon>Neisseriales</taxon>
        <taxon>Chitinibacteraceae</taxon>
        <taxon>Chitinibacter</taxon>
    </lineage>
</organism>
<dbReference type="InterPro" id="IPR019734">
    <property type="entry name" value="TPR_rpt"/>
</dbReference>
<dbReference type="InterPro" id="IPR003018">
    <property type="entry name" value="GAF"/>
</dbReference>
<keyword evidence="6" id="KW-0418">Kinase</keyword>
<feature type="domain" description="Histidine kinase" evidence="5">
    <location>
        <begin position="563"/>
        <end position="795"/>
    </location>
</feature>